<keyword evidence="3" id="KW-0862">Zinc</keyword>
<reference evidence="9" key="1">
    <citation type="submission" date="2021-10" db="EMBL/GenBank/DDBJ databases">
        <authorList>
            <person name="Piombo E."/>
        </authorList>
    </citation>
    <scope>NUCLEOTIDE SEQUENCE</scope>
</reference>
<feature type="domain" description="Zn(2)-C6 fungal-type" evidence="8">
    <location>
        <begin position="23"/>
        <end position="53"/>
    </location>
</feature>
<dbReference type="Pfam" id="PF04082">
    <property type="entry name" value="Fungal_trans"/>
    <property type="match status" value="1"/>
</dbReference>
<dbReference type="OrthoDB" id="25921at2759"/>
<proteinExistence type="predicted"/>
<dbReference type="PANTHER" id="PTHR47782:SF12">
    <property type="entry name" value="ZN(II)2CYS6 TRANSCRIPTION FACTOR (EUROFUNG)"/>
    <property type="match status" value="1"/>
</dbReference>
<evidence type="ECO:0000256" key="7">
    <source>
        <dbReference type="ARBA" id="ARBA00023242"/>
    </source>
</evidence>
<keyword evidence="5" id="KW-0238">DNA-binding</keyword>
<evidence type="ECO:0000256" key="3">
    <source>
        <dbReference type="ARBA" id="ARBA00022833"/>
    </source>
</evidence>
<dbReference type="InterPro" id="IPR007219">
    <property type="entry name" value="XnlR_reg_dom"/>
</dbReference>
<comment type="subcellular location">
    <subcellularLocation>
        <location evidence="1">Nucleus</location>
    </subcellularLocation>
</comment>
<dbReference type="SUPFAM" id="SSF57701">
    <property type="entry name" value="Zn2/Cys6 DNA-binding domain"/>
    <property type="match status" value="1"/>
</dbReference>
<dbReference type="PROSITE" id="PS50048">
    <property type="entry name" value="ZN2_CY6_FUNGAL_2"/>
    <property type="match status" value="1"/>
</dbReference>
<name>A0A9N9UNJ3_9HYPO</name>
<evidence type="ECO:0000256" key="2">
    <source>
        <dbReference type="ARBA" id="ARBA00022723"/>
    </source>
</evidence>
<gene>
    <name evidence="9" type="ORF">CBYS24578_00015915</name>
</gene>
<dbReference type="Gene3D" id="4.10.240.10">
    <property type="entry name" value="Zn(2)-C6 fungal-type DNA-binding domain"/>
    <property type="match status" value="1"/>
</dbReference>
<dbReference type="Pfam" id="PF00172">
    <property type="entry name" value="Zn_clus"/>
    <property type="match status" value="1"/>
</dbReference>
<dbReference type="GO" id="GO:0043565">
    <property type="term" value="F:sequence-specific DNA binding"/>
    <property type="evidence" value="ECO:0007669"/>
    <property type="project" value="TreeGrafter"/>
</dbReference>
<sequence length="735" mass="82281">MLGRDRSRTDNSRCNKRTRVAIACQRCKFRKQKCDGSQPVCRKCKDAAAECTYIIPNKPMPFGKNHYISSLEKRVAELESSIAESGKPSSPMGTSASAGSLITPQGVTQLHHQQIMSNVTEAALVLPNHKELQPADPIARSLVKLSTNMNGGCLGASTFTSVARMLGMLVDDLQESGSPGGVDSPASNVGTVDTVGVELGSLSDQTANRLLEGYMKDTGLRWPVLHSTWLRKLNAQRSSASASYKRFILYLVYAIGGRTLESMGDRGSYSPGRHYECAMQLFPSILRIRDVRQICALILMAIWGIRSSSGGDPWTYSRMAMTKAIDLGLHRQHLASKEDILTSQMKKRIFWSCYVFDRMFCIPIGRPFAIADADIDLELPLDVDEDCVDRNILERKQNQTSGGSDEPVTSLSLFVHIIKLRRIESEIQRDIYRVDRPVQLSEKLIRSYQAKLASWKDQIPADLGPHDYGGSASQLHEFMIYYNKALRLLFYVTLSDKYLGQIFLSEFMQACGNLGRYFKKLQQAQAGLTIITAQTVFLAGLNLIYCTLIASKSIMGLWTIDNINTCSTVLFVIAEREPYSKRYRDIFETVREHLLDPIIGRLPTRSRPISLASEMRSTSGEGHGRQIEHLTDRLHSDQDLASAIGNDTREHEEAADEFLRSGDWPIDNRLLTMASTSDGEGFRQSTEDQLPNYLGSLETLMEDAGNGVENQNMWFPFNTFDQQEHSYLLGGWDNL</sequence>
<keyword evidence="4" id="KW-0805">Transcription regulation</keyword>
<dbReference type="PANTHER" id="PTHR47782">
    <property type="entry name" value="ZN(II)2CYS6 TRANSCRIPTION FACTOR (EUROFUNG)-RELATED"/>
    <property type="match status" value="1"/>
</dbReference>
<dbReference type="GO" id="GO:0000981">
    <property type="term" value="F:DNA-binding transcription factor activity, RNA polymerase II-specific"/>
    <property type="evidence" value="ECO:0007669"/>
    <property type="project" value="InterPro"/>
</dbReference>
<comment type="caution">
    <text evidence="9">The sequence shown here is derived from an EMBL/GenBank/DDBJ whole genome shotgun (WGS) entry which is preliminary data.</text>
</comment>
<keyword evidence="7" id="KW-0539">Nucleus</keyword>
<dbReference type="Proteomes" id="UP000754883">
    <property type="component" value="Unassembled WGS sequence"/>
</dbReference>
<organism evidence="9 10">
    <name type="scientific">Clonostachys byssicola</name>
    <dbReference type="NCBI Taxonomy" id="160290"/>
    <lineage>
        <taxon>Eukaryota</taxon>
        <taxon>Fungi</taxon>
        <taxon>Dikarya</taxon>
        <taxon>Ascomycota</taxon>
        <taxon>Pezizomycotina</taxon>
        <taxon>Sordariomycetes</taxon>
        <taxon>Hypocreomycetidae</taxon>
        <taxon>Hypocreales</taxon>
        <taxon>Bionectriaceae</taxon>
        <taxon>Clonostachys</taxon>
    </lineage>
</organism>
<evidence type="ECO:0000256" key="4">
    <source>
        <dbReference type="ARBA" id="ARBA00023015"/>
    </source>
</evidence>
<keyword evidence="10" id="KW-1185">Reference proteome</keyword>
<keyword evidence="6" id="KW-0804">Transcription</keyword>
<dbReference type="EMBL" id="CABFNO020001541">
    <property type="protein sequence ID" value="CAG9996791.1"/>
    <property type="molecule type" value="Genomic_DNA"/>
</dbReference>
<dbReference type="GO" id="GO:0008270">
    <property type="term" value="F:zinc ion binding"/>
    <property type="evidence" value="ECO:0007669"/>
    <property type="project" value="InterPro"/>
</dbReference>
<dbReference type="SMART" id="SM00906">
    <property type="entry name" value="Fungal_trans"/>
    <property type="match status" value="1"/>
</dbReference>
<evidence type="ECO:0000313" key="10">
    <source>
        <dbReference type="Proteomes" id="UP000754883"/>
    </source>
</evidence>
<dbReference type="GO" id="GO:0005634">
    <property type="term" value="C:nucleus"/>
    <property type="evidence" value="ECO:0007669"/>
    <property type="project" value="UniProtKB-SubCell"/>
</dbReference>
<evidence type="ECO:0000256" key="5">
    <source>
        <dbReference type="ARBA" id="ARBA00023125"/>
    </source>
</evidence>
<dbReference type="CDD" id="cd00067">
    <property type="entry name" value="GAL4"/>
    <property type="match status" value="1"/>
</dbReference>
<dbReference type="InterPro" id="IPR001138">
    <property type="entry name" value="Zn2Cys6_DnaBD"/>
</dbReference>
<dbReference type="CDD" id="cd12148">
    <property type="entry name" value="fungal_TF_MHR"/>
    <property type="match status" value="1"/>
</dbReference>
<keyword evidence="2" id="KW-0479">Metal-binding</keyword>
<evidence type="ECO:0000256" key="6">
    <source>
        <dbReference type="ARBA" id="ARBA00023163"/>
    </source>
</evidence>
<dbReference type="InterPro" id="IPR052202">
    <property type="entry name" value="Yeast_MetPath_Reg"/>
</dbReference>
<dbReference type="GO" id="GO:0045944">
    <property type="term" value="P:positive regulation of transcription by RNA polymerase II"/>
    <property type="evidence" value="ECO:0007669"/>
    <property type="project" value="TreeGrafter"/>
</dbReference>
<dbReference type="AlphaFoldDB" id="A0A9N9UNJ3"/>
<evidence type="ECO:0000256" key="1">
    <source>
        <dbReference type="ARBA" id="ARBA00004123"/>
    </source>
</evidence>
<protein>
    <recommendedName>
        <fullName evidence="8">Zn(2)-C6 fungal-type domain-containing protein</fullName>
    </recommendedName>
</protein>
<evidence type="ECO:0000313" key="9">
    <source>
        <dbReference type="EMBL" id="CAG9996791.1"/>
    </source>
</evidence>
<dbReference type="SMART" id="SM00066">
    <property type="entry name" value="GAL4"/>
    <property type="match status" value="1"/>
</dbReference>
<dbReference type="InterPro" id="IPR036864">
    <property type="entry name" value="Zn2-C6_fun-type_DNA-bd_sf"/>
</dbReference>
<accession>A0A9N9UNJ3</accession>
<evidence type="ECO:0000259" key="8">
    <source>
        <dbReference type="PROSITE" id="PS50048"/>
    </source>
</evidence>
<dbReference type="GO" id="GO:0006351">
    <property type="term" value="P:DNA-templated transcription"/>
    <property type="evidence" value="ECO:0007669"/>
    <property type="project" value="InterPro"/>
</dbReference>
<dbReference type="PROSITE" id="PS00463">
    <property type="entry name" value="ZN2_CY6_FUNGAL_1"/>
    <property type="match status" value="1"/>
</dbReference>